<evidence type="ECO:0000313" key="2">
    <source>
        <dbReference type="Proteomes" id="UP000276133"/>
    </source>
</evidence>
<dbReference type="EMBL" id="REGN01006339">
    <property type="protein sequence ID" value="RNA09913.1"/>
    <property type="molecule type" value="Genomic_DNA"/>
</dbReference>
<dbReference type="AlphaFoldDB" id="A0A3M7QF75"/>
<reference evidence="1 2" key="1">
    <citation type="journal article" date="2018" name="Sci. Rep.">
        <title>Genomic signatures of local adaptation to the degree of environmental predictability in rotifers.</title>
        <authorList>
            <person name="Franch-Gras L."/>
            <person name="Hahn C."/>
            <person name="Garcia-Roger E.M."/>
            <person name="Carmona M.J."/>
            <person name="Serra M."/>
            <person name="Gomez A."/>
        </authorList>
    </citation>
    <scope>NUCLEOTIDE SEQUENCE [LARGE SCALE GENOMIC DNA]</scope>
    <source>
        <strain evidence="1">HYR1</strain>
    </source>
</reference>
<evidence type="ECO:0000313" key="1">
    <source>
        <dbReference type="EMBL" id="RNA09913.1"/>
    </source>
</evidence>
<accession>A0A3M7QF75</accession>
<dbReference type="Proteomes" id="UP000276133">
    <property type="component" value="Unassembled WGS sequence"/>
</dbReference>
<comment type="caution">
    <text evidence="1">The sequence shown here is derived from an EMBL/GenBank/DDBJ whole genome shotgun (WGS) entry which is preliminary data.</text>
</comment>
<feature type="non-terminal residue" evidence="1">
    <location>
        <position position="90"/>
    </location>
</feature>
<gene>
    <name evidence="1" type="ORF">BpHYR1_028399</name>
</gene>
<organism evidence="1 2">
    <name type="scientific">Brachionus plicatilis</name>
    <name type="common">Marine rotifer</name>
    <name type="synonym">Brachionus muelleri</name>
    <dbReference type="NCBI Taxonomy" id="10195"/>
    <lineage>
        <taxon>Eukaryota</taxon>
        <taxon>Metazoa</taxon>
        <taxon>Spiralia</taxon>
        <taxon>Gnathifera</taxon>
        <taxon>Rotifera</taxon>
        <taxon>Eurotatoria</taxon>
        <taxon>Monogononta</taxon>
        <taxon>Pseudotrocha</taxon>
        <taxon>Ploima</taxon>
        <taxon>Brachionidae</taxon>
        <taxon>Brachionus</taxon>
    </lineage>
</organism>
<name>A0A3M7QF75_BRAPC</name>
<keyword evidence="2" id="KW-1185">Reference proteome</keyword>
<proteinExistence type="predicted"/>
<protein>
    <submittedName>
        <fullName evidence="1">Uncharacterized protein</fullName>
    </submittedName>
</protein>
<sequence>MLQWFPIRLSNFCLDDEKKIKSKFEILNIISKTFDSDGAADFGFADDLDEAGDLVLAEDLDGAGDLVLAEDLDEAGDLTLVDDLDGAGDL</sequence>